<accession>A0ABR3ZGK0</accession>
<dbReference type="PANTHER" id="PTHR37534:SF4">
    <property type="entry name" value="ZN(II)2CYS6 TRANSCRIPTION FACTOR (EUROFUNG)"/>
    <property type="match status" value="1"/>
</dbReference>
<feature type="compositionally biased region" description="Polar residues" evidence="3">
    <location>
        <begin position="311"/>
        <end position="320"/>
    </location>
</feature>
<evidence type="ECO:0000256" key="3">
    <source>
        <dbReference type="SAM" id="MobiDB-lite"/>
    </source>
</evidence>
<comment type="caution">
    <text evidence="5">The sequence shown here is derived from an EMBL/GenBank/DDBJ whole genome shotgun (WGS) entry which is preliminary data.</text>
</comment>
<organism evidence="5 6">
    <name type="scientific">Ceratocystis pirilliformis</name>
    <dbReference type="NCBI Taxonomy" id="259994"/>
    <lineage>
        <taxon>Eukaryota</taxon>
        <taxon>Fungi</taxon>
        <taxon>Dikarya</taxon>
        <taxon>Ascomycota</taxon>
        <taxon>Pezizomycotina</taxon>
        <taxon>Sordariomycetes</taxon>
        <taxon>Hypocreomycetidae</taxon>
        <taxon>Microascales</taxon>
        <taxon>Ceratocystidaceae</taxon>
        <taxon>Ceratocystis</taxon>
    </lineage>
</organism>
<feature type="domain" description="Zn(2)-C6 fungal-type" evidence="4">
    <location>
        <begin position="134"/>
        <end position="164"/>
    </location>
</feature>
<feature type="region of interest" description="Disordered" evidence="3">
    <location>
        <begin position="216"/>
        <end position="287"/>
    </location>
</feature>
<dbReference type="Gene3D" id="4.10.240.10">
    <property type="entry name" value="Zn(2)-C6 fungal-type DNA-binding domain"/>
    <property type="match status" value="1"/>
</dbReference>
<evidence type="ECO:0000256" key="1">
    <source>
        <dbReference type="ARBA" id="ARBA00004123"/>
    </source>
</evidence>
<protein>
    <recommendedName>
        <fullName evidence="4">Zn(2)-C6 fungal-type domain-containing protein</fullName>
    </recommendedName>
</protein>
<keyword evidence="2" id="KW-0539">Nucleus</keyword>
<comment type="subcellular location">
    <subcellularLocation>
        <location evidence="1">Nucleus</location>
    </subcellularLocation>
</comment>
<keyword evidence="6" id="KW-1185">Reference proteome</keyword>
<dbReference type="SUPFAM" id="SSF57701">
    <property type="entry name" value="Zn2/Cys6 DNA-binding domain"/>
    <property type="match status" value="1"/>
</dbReference>
<feature type="region of interest" description="Disordered" evidence="3">
    <location>
        <begin position="311"/>
        <end position="413"/>
    </location>
</feature>
<dbReference type="Pfam" id="PF00172">
    <property type="entry name" value="Zn_clus"/>
    <property type="match status" value="1"/>
</dbReference>
<feature type="compositionally biased region" description="Polar residues" evidence="3">
    <location>
        <begin position="535"/>
        <end position="551"/>
    </location>
</feature>
<dbReference type="InterPro" id="IPR021858">
    <property type="entry name" value="Fun_TF"/>
</dbReference>
<dbReference type="PROSITE" id="PS50048">
    <property type="entry name" value="ZN2_CY6_FUNGAL_2"/>
    <property type="match status" value="1"/>
</dbReference>
<dbReference type="InterPro" id="IPR001138">
    <property type="entry name" value="Zn2Cys6_DnaBD"/>
</dbReference>
<proteinExistence type="predicted"/>
<dbReference type="PROSITE" id="PS00463">
    <property type="entry name" value="ZN2_CY6_FUNGAL_1"/>
    <property type="match status" value="1"/>
</dbReference>
<dbReference type="EMBL" id="JAWDJO010000024">
    <property type="protein sequence ID" value="KAL1899327.1"/>
    <property type="molecule type" value="Genomic_DNA"/>
</dbReference>
<feature type="compositionally biased region" description="Low complexity" evidence="3">
    <location>
        <begin position="13"/>
        <end position="44"/>
    </location>
</feature>
<feature type="region of interest" description="Disordered" evidence="3">
    <location>
        <begin position="1"/>
        <end position="130"/>
    </location>
</feature>
<sequence length="954" mass="104291">MSESNAISSSGGDAPSQDAASTSDSASNSRDAASSAWNRYQKQQQQHHRKHEPSIANITNRTDSNSPSLSPLDMVSCTSSTSTMATGPSPSTPSNTAVAIAIVPPSLTPSSASTHASDDSAPRKRKKMARTRTGCLNCRRRKRKCDEGRPSCIACNRRQETCEWGVKLTFRAENSLSILQSHPSMCKGLKRPRTYEILDVRDEVIRDYHLHMPASPDVASDYDSDDHHPAGGAPADRALKKHKRHEEARHQSQSQAQAQAQAQTHSQSQLQKLPEEPTGSHQHTTPKQRYKLPALLSPNRSHGHALAYNTHSQHGDTSFVPSPLSLPTVGHSHSHSHPNSHSPHTHPQQSHSACGFPSPVGHSTSLHVLPDDRQPVPPSTLNKPAPELSSHDRPSVLGPAISPRSAKTSPLSAQQRLTESAVANLLYLSRGGPSPPVSHVASSTASDNNPLCHTHSQNMSPVAAGAMRLGLTPPATEATQVKEQQLYSAESYHGDGIFVPGSVYLDLHSLLRHNLFRESHSAHRTRAGTPATPQPIRSSNGSFNDSATGNLLSPIPLEQAPAQTAAFSLSPHEEGKLWKNWVEEIAPWMDKFDCDRTFGHILPAMTRLNEHLKYAMLSTSARQLEQANPGDSGLSPNLSLNLYRQAVYSLLPQLSKRTTAVLASCVILSIFEMLSCNPKMWKRHMDGCASLLEAIGTNGFVGGVEQALFWVFARMDVGGSIISCTKPLIPVHQWASKTDLDADVSLFRSSNSTRGFGEWANYAVYLTAQVLDLLAVTLLEETGGVAEPRASFSDGSTRSDSEFRNCWTKLWAYLEDWQAQRPAELQKIMCIPGSEHSPFPTIIYSNMTAMSGNQLYHTASLLMLQHKPATVKLSPKSRSALWHARQICGISMSNDLHSVWISSVQPLWIAGRCMSHPAEHKAILDLLGKIERTCGLATEWRANDLRELWGDLEE</sequence>
<feature type="compositionally biased region" description="Low complexity" evidence="3">
    <location>
        <begin position="339"/>
        <end position="352"/>
    </location>
</feature>
<feature type="compositionally biased region" description="Polar residues" evidence="3">
    <location>
        <begin position="56"/>
        <end position="69"/>
    </location>
</feature>
<gene>
    <name evidence="5" type="ORF">Cpir12675_001525</name>
</gene>
<evidence type="ECO:0000313" key="6">
    <source>
        <dbReference type="Proteomes" id="UP001583280"/>
    </source>
</evidence>
<feature type="compositionally biased region" description="Polar residues" evidence="3">
    <location>
        <begin position="76"/>
        <end position="97"/>
    </location>
</feature>
<feature type="compositionally biased region" description="Polar residues" evidence="3">
    <location>
        <begin position="1"/>
        <end position="11"/>
    </location>
</feature>
<dbReference type="CDD" id="cd00067">
    <property type="entry name" value="GAL4"/>
    <property type="match status" value="1"/>
</dbReference>
<evidence type="ECO:0000259" key="4">
    <source>
        <dbReference type="PROSITE" id="PS50048"/>
    </source>
</evidence>
<dbReference type="PANTHER" id="PTHR37534">
    <property type="entry name" value="TRANSCRIPTIONAL ACTIVATOR PROTEIN UGA3"/>
    <property type="match status" value="1"/>
</dbReference>
<dbReference type="InterPro" id="IPR036864">
    <property type="entry name" value="Zn2-C6_fun-type_DNA-bd_sf"/>
</dbReference>
<dbReference type="Proteomes" id="UP001583280">
    <property type="component" value="Unassembled WGS sequence"/>
</dbReference>
<dbReference type="SMART" id="SM00066">
    <property type="entry name" value="GAL4"/>
    <property type="match status" value="1"/>
</dbReference>
<feature type="compositionally biased region" description="Low complexity" evidence="3">
    <location>
        <begin position="251"/>
        <end position="271"/>
    </location>
</feature>
<name>A0ABR3ZGK0_9PEZI</name>
<evidence type="ECO:0000313" key="5">
    <source>
        <dbReference type="EMBL" id="KAL1899327.1"/>
    </source>
</evidence>
<evidence type="ECO:0000256" key="2">
    <source>
        <dbReference type="ARBA" id="ARBA00023242"/>
    </source>
</evidence>
<dbReference type="Pfam" id="PF11951">
    <property type="entry name" value="Fungal_trans_2"/>
    <property type="match status" value="1"/>
</dbReference>
<reference evidence="5 6" key="1">
    <citation type="journal article" date="2024" name="IMA Fungus">
        <title>IMA Genome - F19 : A genome assembly and annotation guide to empower mycologists, including annotated draft genome sequences of Ceratocystis pirilliformis, Diaporthe australafricana, Fusarium ophioides, Paecilomyces lecythidis, and Sporothrix stenoceras.</title>
        <authorList>
            <person name="Aylward J."/>
            <person name="Wilson A.M."/>
            <person name="Visagie C.M."/>
            <person name="Spraker J."/>
            <person name="Barnes I."/>
            <person name="Buitendag C."/>
            <person name="Ceriani C."/>
            <person name="Del Mar Angel L."/>
            <person name="du Plessis D."/>
            <person name="Fuchs T."/>
            <person name="Gasser K."/>
            <person name="Kramer D."/>
            <person name="Li W."/>
            <person name="Munsamy K."/>
            <person name="Piso A."/>
            <person name="Price J.L."/>
            <person name="Sonnekus B."/>
            <person name="Thomas C."/>
            <person name="van der Nest A."/>
            <person name="van Dijk A."/>
            <person name="van Heerden A."/>
            <person name="van Vuuren N."/>
            <person name="Yilmaz N."/>
            <person name="Duong T.A."/>
            <person name="van der Merwe N.A."/>
            <person name="Wingfield M.J."/>
            <person name="Wingfield B.D."/>
        </authorList>
    </citation>
    <scope>NUCLEOTIDE SEQUENCE [LARGE SCALE GENOMIC DNA]</scope>
    <source>
        <strain evidence="5 6">CMW 12675</strain>
    </source>
</reference>
<feature type="region of interest" description="Disordered" evidence="3">
    <location>
        <begin position="520"/>
        <end position="551"/>
    </location>
</feature>